<proteinExistence type="predicted"/>
<dbReference type="EMBL" id="JASBWT010000009">
    <property type="protein sequence ID" value="KAJ9101772.1"/>
    <property type="molecule type" value="Genomic_DNA"/>
</dbReference>
<protein>
    <submittedName>
        <fullName evidence="1">Uncharacterized protein</fullName>
    </submittedName>
</protein>
<keyword evidence="2" id="KW-1185">Reference proteome</keyword>
<dbReference type="Proteomes" id="UP001227268">
    <property type="component" value="Unassembled WGS sequence"/>
</dbReference>
<gene>
    <name evidence="1" type="ORF">QFC21_003111</name>
</gene>
<reference evidence="1" key="1">
    <citation type="submission" date="2023-04" db="EMBL/GenBank/DDBJ databases">
        <title>Draft Genome sequencing of Naganishia species isolated from polar environments using Oxford Nanopore Technology.</title>
        <authorList>
            <person name="Leo P."/>
            <person name="Venkateswaran K."/>
        </authorList>
    </citation>
    <scope>NUCLEOTIDE SEQUENCE</scope>
    <source>
        <strain evidence="1">MNA-CCFEE 5423</strain>
    </source>
</reference>
<evidence type="ECO:0000313" key="2">
    <source>
        <dbReference type="Proteomes" id="UP001227268"/>
    </source>
</evidence>
<sequence>MESWMHGGFFTSPPKKTLVASRQFDAGSRTKAAGAGANDPFGDTNEDRRISGASMNKRGSQGMSQSQSQSQGRERGSQSYSQSQRTNGTATTAPTRPKPRKRTATTSYTIQESPPWPPPPRKSKEKEDVGAMVAKWKKVSQQDESESDDDGGGGGLGIDFSQSRKKSGATTAAGKGNKLEVAGQGQGRKIKLILSPESRTKQLPATTTTSSHKDTSSSDDDEYLLLSQDAHQPPNSSLVRVRPSRHLLPEVMIGTGDGASLLADSDADAEGRSLPTTATREGPAPAGRRGINLGNRASIGYSSDEDGGVRDDSFDLVFGKSQFEAGSQSQSKVKTKTKAKQGQGKTTTTAAAAAATTKGKKKVELYDPRASTSLINANGKNKSGNSSGLKTTTATKATSNANVKSSSSIPKSTKSKSKSKSTKTTTPASSAAASSGKGKAKSRGKVIVSASEDEDEDAASEDDEEDDSDDSGPALRFDRRGGGRGDSERTPRPRKRIIETVPAAAHGSKKNASSSKRRDRSPERLQTAATTSGVSGRKRKMADMRDTDGLGSDDDDEEEGRTPMQRRKIAAASRDGVSARQETGKSSKAAATMSMSTPPRKKKSAAAAAAAATTPPPTKKSTTATTKGKEPPRKVALPEGFPSPMRAPVRPNEQLLSSPTFSPGRREEEKQERPADVGPNGAQMLPVSECVMADVPTLQLPSEKVPQLVARNIVDDKCPYCQEFLPVRMSESVSNLYRQLRATDAPRRTSTAASDADWTRTIEFCQRHYAESHVFPLGFHAGYPHELNFSQLKARVKALKPEVKKMLKRPKDSAFYLFAERDLENQGRRKWSSMESANDEKRKDRLLPGYFGPLGKITIGNVLKGMLRTPRFKRLTTPEAIGSLLPEEYVEHVLVIEVALLLISQDMQQEKEDREPFSDKEKRSRALQILKESREYGRTRFGIGSKYIAEEDWGNGVTQMVIADVRGLNDDSEEESDDHQATSSEPEPEPEPELLQLRYSSPDGLDDASESGNRATRSSPHRIEDDEDDVDMIRPASTTPEILPSEVSPVLSFGGRNSKALILAVNSDEDTMLGSSPRPRKIARQNDHPVTMTVVSDSDDEFDNPAVALDAQSVIEAADEVEQTFNQREKHGSLSATATTAKKRPAPKFVEVVDVTSSPNRIGAQSHSLRSSARGGTSSTGPPSRRKFNLNGGEIVHDLDGDDPMDGNIGRQHHNLIQRTQTRPVSAGGLGQRGGRPTGSTLPSRSGTTGNGYTSTASGPRTSELVLMSGGSPYHLNNAMRKGARPIGLPKNSGPTSARAPNSAGSSAAPGSERGRAGGDARRGGGAGLFHKSGKQALERQRQDQAVWDKKNGR</sequence>
<evidence type="ECO:0000313" key="1">
    <source>
        <dbReference type="EMBL" id="KAJ9101772.1"/>
    </source>
</evidence>
<accession>A0ACC2VSA0</accession>
<name>A0ACC2VSA0_9TREE</name>
<comment type="caution">
    <text evidence="1">The sequence shown here is derived from an EMBL/GenBank/DDBJ whole genome shotgun (WGS) entry which is preliminary data.</text>
</comment>
<organism evidence="1 2">
    <name type="scientific">Naganishia friedmannii</name>
    <dbReference type="NCBI Taxonomy" id="89922"/>
    <lineage>
        <taxon>Eukaryota</taxon>
        <taxon>Fungi</taxon>
        <taxon>Dikarya</taxon>
        <taxon>Basidiomycota</taxon>
        <taxon>Agaricomycotina</taxon>
        <taxon>Tremellomycetes</taxon>
        <taxon>Filobasidiales</taxon>
        <taxon>Filobasidiaceae</taxon>
        <taxon>Naganishia</taxon>
    </lineage>
</organism>